<sequence length="229" mass="26193">MKIKIILLVLLFPIIFPIYAQESCSKYYSLEEGADFQYAKYGKNGNNEGSILYKVHTVSHKDRDTEAWMKITYKDTKRKEYLTSDYNFNCIDNVVEIDYESMISSETLKQYKGKKIDISGSDILLPNDLSVGQKLEDASVTMKMDVDGTKMNFQIELINRSVEKKESTTTPAGTFNCYVIYGERVTKQMEQQTFPSLLWLAEGVGMIKQETYAKGGNLMNSMVLTQYSN</sequence>
<dbReference type="Gene3D" id="2.40.360.20">
    <property type="match status" value="1"/>
</dbReference>
<reference evidence="2 3" key="1">
    <citation type="submission" date="2024-07" db="EMBL/GenBank/DDBJ databases">
        <title>The genome sequence of type strain Sediminicola arcticus GDMCC 1.2805.</title>
        <authorList>
            <person name="Liu Y."/>
        </authorList>
    </citation>
    <scope>NUCLEOTIDE SEQUENCE [LARGE SCALE GENOMIC DNA]</scope>
    <source>
        <strain evidence="2 3">GDMCC 1.2805</strain>
    </source>
</reference>
<dbReference type="Proteomes" id="UP001549799">
    <property type="component" value="Unassembled WGS sequence"/>
</dbReference>
<organism evidence="2 3">
    <name type="scientific">Sediminicola arcticus</name>
    <dbReference type="NCBI Taxonomy" id="1574308"/>
    <lineage>
        <taxon>Bacteria</taxon>
        <taxon>Pseudomonadati</taxon>
        <taxon>Bacteroidota</taxon>
        <taxon>Flavobacteriia</taxon>
        <taxon>Flavobacteriales</taxon>
        <taxon>Flavobacteriaceae</taxon>
        <taxon>Sediminicola</taxon>
    </lineage>
</organism>
<dbReference type="EMBL" id="JBEXAE010000005">
    <property type="protein sequence ID" value="MET6991448.1"/>
    <property type="molecule type" value="Genomic_DNA"/>
</dbReference>
<name>A0ABV2SW88_9FLAO</name>
<protein>
    <recommendedName>
        <fullName evidence="1">DUF3108 domain-containing protein</fullName>
    </recommendedName>
</protein>
<feature type="domain" description="DUF3108" evidence="1">
    <location>
        <begin position="31"/>
        <end position="224"/>
    </location>
</feature>
<gene>
    <name evidence="2" type="ORF">ABXZ36_12410</name>
</gene>
<dbReference type="RefSeq" id="WP_354615988.1">
    <property type="nucleotide sequence ID" value="NZ_JBEXAE010000005.1"/>
</dbReference>
<keyword evidence="3" id="KW-1185">Reference proteome</keyword>
<evidence type="ECO:0000313" key="2">
    <source>
        <dbReference type="EMBL" id="MET6991448.1"/>
    </source>
</evidence>
<evidence type="ECO:0000259" key="1">
    <source>
        <dbReference type="Pfam" id="PF21347"/>
    </source>
</evidence>
<proteinExistence type="predicted"/>
<evidence type="ECO:0000313" key="3">
    <source>
        <dbReference type="Proteomes" id="UP001549799"/>
    </source>
</evidence>
<dbReference type="Pfam" id="PF21347">
    <property type="entry name" value="DUF3108_like"/>
    <property type="match status" value="1"/>
</dbReference>
<comment type="caution">
    <text evidence="2">The sequence shown here is derived from an EMBL/GenBank/DDBJ whole genome shotgun (WGS) entry which is preliminary data.</text>
</comment>
<dbReference type="InterPro" id="IPR049279">
    <property type="entry name" value="DUF3108-like"/>
</dbReference>
<accession>A0ABV2SW88</accession>